<dbReference type="Proteomes" id="UP000480178">
    <property type="component" value="Chromosome"/>
</dbReference>
<protein>
    <submittedName>
        <fullName evidence="2">Cupin domain-containing protein</fullName>
    </submittedName>
</protein>
<proteinExistence type="predicted"/>
<feature type="domain" description="Cupin type-2" evidence="1">
    <location>
        <begin position="91"/>
        <end position="155"/>
    </location>
</feature>
<dbReference type="InterPro" id="IPR053146">
    <property type="entry name" value="QDO-like"/>
</dbReference>
<dbReference type="EMBL" id="CP048222">
    <property type="protein sequence ID" value="QHT67852.1"/>
    <property type="molecule type" value="Genomic_DNA"/>
</dbReference>
<evidence type="ECO:0000313" key="2">
    <source>
        <dbReference type="EMBL" id="QHT67852.1"/>
    </source>
</evidence>
<dbReference type="SUPFAM" id="SSF51182">
    <property type="entry name" value="RmlC-like cupins"/>
    <property type="match status" value="1"/>
</dbReference>
<evidence type="ECO:0000313" key="3">
    <source>
        <dbReference type="Proteomes" id="UP000480178"/>
    </source>
</evidence>
<dbReference type="InterPro" id="IPR011051">
    <property type="entry name" value="RmlC_Cupin_sf"/>
</dbReference>
<gene>
    <name evidence="2" type="ORF">GXP67_14990</name>
</gene>
<dbReference type="InterPro" id="IPR014710">
    <property type="entry name" value="RmlC-like_jellyroll"/>
</dbReference>
<dbReference type="RefSeq" id="WP_162443874.1">
    <property type="nucleotide sequence ID" value="NZ_CP048222.1"/>
</dbReference>
<dbReference type="KEGG" id="rhoz:GXP67_14990"/>
<dbReference type="Pfam" id="PF07883">
    <property type="entry name" value="Cupin_2"/>
    <property type="match status" value="1"/>
</dbReference>
<sequence>MQHSSRRIALGQMAALFFGSSIVMEGCGPSHSKDSIDKTEKSLKTVHIPSGSFPKAPDGVSFGDGVKTGAKVRSEYTNGQLCCQEIYLKAKQAGPPPHLHKELDEVMRVVEGTVHVLVGDTVTALKAGDWHVRPHGLVHTFWNASDQPALCIDLYLNQDFLSFFEEFMRIMNQLQKKGLTLESNEGQKLNNALLAKYGIEMFPEQFPPIIAKYGLTM</sequence>
<reference evidence="2 3" key="1">
    <citation type="submission" date="2020-01" db="EMBL/GenBank/DDBJ databases">
        <authorList>
            <person name="Kim M.K."/>
        </authorList>
    </citation>
    <scope>NUCLEOTIDE SEQUENCE [LARGE SCALE GENOMIC DNA]</scope>
    <source>
        <strain evidence="2 3">172606-1</strain>
    </source>
</reference>
<accession>A0A6C0GJL7</accession>
<keyword evidence="3" id="KW-1185">Reference proteome</keyword>
<dbReference type="PANTHER" id="PTHR36440">
    <property type="entry name" value="PUTATIVE (AFU_ORTHOLOGUE AFUA_8G07350)-RELATED"/>
    <property type="match status" value="1"/>
</dbReference>
<evidence type="ECO:0000259" key="1">
    <source>
        <dbReference type="Pfam" id="PF07883"/>
    </source>
</evidence>
<dbReference type="Gene3D" id="2.60.120.10">
    <property type="entry name" value="Jelly Rolls"/>
    <property type="match status" value="1"/>
</dbReference>
<dbReference type="InterPro" id="IPR013096">
    <property type="entry name" value="Cupin_2"/>
</dbReference>
<dbReference type="AlphaFoldDB" id="A0A6C0GJL7"/>
<organism evidence="2 3">
    <name type="scientific">Rhodocytophaga rosea</name>
    <dbReference type="NCBI Taxonomy" id="2704465"/>
    <lineage>
        <taxon>Bacteria</taxon>
        <taxon>Pseudomonadati</taxon>
        <taxon>Bacteroidota</taxon>
        <taxon>Cytophagia</taxon>
        <taxon>Cytophagales</taxon>
        <taxon>Rhodocytophagaceae</taxon>
        <taxon>Rhodocytophaga</taxon>
    </lineage>
</organism>
<name>A0A6C0GJL7_9BACT</name>
<dbReference type="PANTHER" id="PTHR36440:SF1">
    <property type="entry name" value="PUTATIVE (AFU_ORTHOLOGUE AFUA_8G07350)-RELATED"/>
    <property type="match status" value="1"/>
</dbReference>